<proteinExistence type="predicted"/>
<sequence>MCSYAVIILAIETSLPGRQYNTLIWPGLIHPSVGCCCEISKYSGAFAVQNPRKSIISEICGRPCAFRSFGLVVPFQGASSPRAVFTFPQ</sequence>
<accession>A0A7E4V5A3</accession>
<name>A0A7E4V5A3_PANRE</name>
<dbReference type="WBParaSite" id="Pan_g16778.t1">
    <property type="protein sequence ID" value="Pan_g16778.t1"/>
    <property type="gene ID" value="Pan_g16778"/>
</dbReference>
<reference evidence="2" key="2">
    <citation type="submission" date="2020-10" db="UniProtKB">
        <authorList>
            <consortium name="WormBaseParasite"/>
        </authorList>
    </citation>
    <scope>IDENTIFICATION</scope>
</reference>
<dbReference type="AlphaFoldDB" id="A0A7E4V5A3"/>
<dbReference type="Proteomes" id="UP000492821">
    <property type="component" value="Unassembled WGS sequence"/>
</dbReference>
<protein>
    <submittedName>
        <fullName evidence="2">Secreted protein</fullName>
    </submittedName>
</protein>
<evidence type="ECO:0000313" key="2">
    <source>
        <dbReference type="WBParaSite" id="Pan_g16778.t1"/>
    </source>
</evidence>
<keyword evidence="1" id="KW-1185">Reference proteome</keyword>
<reference evidence="1" key="1">
    <citation type="journal article" date="2013" name="Genetics">
        <title>The draft genome and transcriptome of Panagrellus redivivus are shaped by the harsh demands of a free-living lifestyle.</title>
        <authorList>
            <person name="Srinivasan J."/>
            <person name="Dillman A.R."/>
            <person name="Macchietto M.G."/>
            <person name="Heikkinen L."/>
            <person name="Lakso M."/>
            <person name="Fracchia K.M."/>
            <person name="Antoshechkin I."/>
            <person name="Mortazavi A."/>
            <person name="Wong G."/>
            <person name="Sternberg P.W."/>
        </authorList>
    </citation>
    <scope>NUCLEOTIDE SEQUENCE [LARGE SCALE GENOMIC DNA]</scope>
    <source>
        <strain evidence="1">MT8872</strain>
    </source>
</reference>
<organism evidence="1 2">
    <name type="scientific">Panagrellus redivivus</name>
    <name type="common">Microworm</name>
    <dbReference type="NCBI Taxonomy" id="6233"/>
    <lineage>
        <taxon>Eukaryota</taxon>
        <taxon>Metazoa</taxon>
        <taxon>Ecdysozoa</taxon>
        <taxon>Nematoda</taxon>
        <taxon>Chromadorea</taxon>
        <taxon>Rhabditida</taxon>
        <taxon>Tylenchina</taxon>
        <taxon>Panagrolaimomorpha</taxon>
        <taxon>Panagrolaimoidea</taxon>
        <taxon>Panagrolaimidae</taxon>
        <taxon>Panagrellus</taxon>
    </lineage>
</organism>
<evidence type="ECO:0000313" key="1">
    <source>
        <dbReference type="Proteomes" id="UP000492821"/>
    </source>
</evidence>